<sequence>MAVPVARICRLHSLRVALLPSPPPPSWLPVMMTPPSLLAAIAMVAGDQVRHLRPLPVTLPPLLLWPSVMIAPPCHLVIAAMVDDNNG</sequence>
<dbReference type="HOGENOM" id="CLU_2487383_0_0_1"/>
<dbReference type="Proteomes" id="UP000007015">
    <property type="component" value="Chromosome 7"/>
</dbReference>
<dbReference type="Gramene" id="BGIOSGA024013-TA">
    <property type="protein sequence ID" value="BGIOSGA024013-PA"/>
    <property type="gene ID" value="BGIOSGA024013"/>
</dbReference>
<evidence type="ECO:0000313" key="1">
    <source>
        <dbReference type="EMBL" id="EEC82333.1"/>
    </source>
</evidence>
<evidence type="ECO:0000313" key="2">
    <source>
        <dbReference type="Proteomes" id="UP000007015"/>
    </source>
</evidence>
<protein>
    <submittedName>
        <fullName evidence="1">Uncharacterized protein</fullName>
    </submittedName>
</protein>
<proteinExistence type="predicted"/>
<dbReference type="AlphaFoldDB" id="B8B7S9"/>
<name>B8B7S9_ORYSI</name>
<dbReference type="EMBL" id="CM000132">
    <property type="protein sequence ID" value="EEC82333.1"/>
    <property type="molecule type" value="Genomic_DNA"/>
</dbReference>
<keyword evidence="2" id="KW-1185">Reference proteome</keyword>
<gene>
    <name evidence="1" type="ORF">OsI_26628</name>
</gene>
<accession>B8B7S9</accession>
<organism evidence="1 2">
    <name type="scientific">Oryza sativa subsp. indica</name>
    <name type="common">Rice</name>
    <dbReference type="NCBI Taxonomy" id="39946"/>
    <lineage>
        <taxon>Eukaryota</taxon>
        <taxon>Viridiplantae</taxon>
        <taxon>Streptophyta</taxon>
        <taxon>Embryophyta</taxon>
        <taxon>Tracheophyta</taxon>
        <taxon>Spermatophyta</taxon>
        <taxon>Magnoliopsida</taxon>
        <taxon>Liliopsida</taxon>
        <taxon>Poales</taxon>
        <taxon>Poaceae</taxon>
        <taxon>BOP clade</taxon>
        <taxon>Oryzoideae</taxon>
        <taxon>Oryzeae</taxon>
        <taxon>Oryzinae</taxon>
        <taxon>Oryza</taxon>
        <taxon>Oryza sativa</taxon>
    </lineage>
</organism>
<reference evidence="1 2" key="1">
    <citation type="journal article" date="2005" name="PLoS Biol.">
        <title>The genomes of Oryza sativa: a history of duplications.</title>
        <authorList>
            <person name="Yu J."/>
            <person name="Wang J."/>
            <person name="Lin W."/>
            <person name="Li S."/>
            <person name="Li H."/>
            <person name="Zhou J."/>
            <person name="Ni P."/>
            <person name="Dong W."/>
            <person name="Hu S."/>
            <person name="Zeng C."/>
            <person name="Zhang J."/>
            <person name="Zhang Y."/>
            <person name="Li R."/>
            <person name="Xu Z."/>
            <person name="Li S."/>
            <person name="Li X."/>
            <person name="Zheng H."/>
            <person name="Cong L."/>
            <person name="Lin L."/>
            <person name="Yin J."/>
            <person name="Geng J."/>
            <person name="Li G."/>
            <person name="Shi J."/>
            <person name="Liu J."/>
            <person name="Lv H."/>
            <person name="Li J."/>
            <person name="Wang J."/>
            <person name="Deng Y."/>
            <person name="Ran L."/>
            <person name="Shi X."/>
            <person name="Wang X."/>
            <person name="Wu Q."/>
            <person name="Li C."/>
            <person name="Ren X."/>
            <person name="Wang J."/>
            <person name="Wang X."/>
            <person name="Li D."/>
            <person name="Liu D."/>
            <person name="Zhang X."/>
            <person name="Ji Z."/>
            <person name="Zhao W."/>
            <person name="Sun Y."/>
            <person name="Zhang Z."/>
            <person name="Bao J."/>
            <person name="Han Y."/>
            <person name="Dong L."/>
            <person name="Ji J."/>
            <person name="Chen P."/>
            <person name="Wu S."/>
            <person name="Liu J."/>
            <person name="Xiao Y."/>
            <person name="Bu D."/>
            <person name="Tan J."/>
            <person name="Yang L."/>
            <person name="Ye C."/>
            <person name="Zhang J."/>
            <person name="Xu J."/>
            <person name="Zhou Y."/>
            <person name="Yu Y."/>
            <person name="Zhang B."/>
            <person name="Zhuang S."/>
            <person name="Wei H."/>
            <person name="Liu B."/>
            <person name="Lei M."/>
            <person name="Yu H."/>
            <person name="Li Y."/>
            <person name="Xu H."/>
            <person name="Wei S."/>
            <person name="He X."/>
            <person name="Fang L."/>
            <person name="Zhang Z."/>
            <person name="Zhang Y."/>
            <person name="Huang X."/>
            <person name="Su Z."/>
            <person name="Tong W."/>
            <person name="Li J."/>
            <person name="Tong Z."/>
            <person name="Li S."/>
            <person name="Ye J."/>
            <person name="Wang L."/>
            <person name="Fang L."/>
            <person name="Lei T."/>
            <person name="Chen C."/>
            <person name="Chen H."/>
            <person name="Xu Z."/>
            <person name="Li H."/>
            <person name="Huang H."/>
            <person name="Zhang F."/>
            <person name="Xu H."/>
            <person name="Li N."/>
            <person name="Zhao C."/>
            <person name="Li S."/>
            <person name="Dong L."/>
            <person name="Huang Y."/>
            <person name="Li L."/>
            <person name="Xi Y."/>
            <person name="Qi Q."/>
            <person name="Li W."/>
            <person name="Zhang B."/>
            <person name="Hu W."/>
            <person name="Zhang Y."/>
            <person name="Tian X."/>
            <person name="Jiao Y."/>
            <person name="Liang X."/>
            <person name="Jin J."/>
            <person name="Gao L."/>
            <person name="Zheng W."/>
            <person name="Hao B."/>
            <person name="Liu S."/>
            <person name="Wang W."/>
            <person name="Yuan L."/>
            <person name="Cao M."/>
            <person name="McDermott J."/>
            <person name="Samudrala R."/>
            <person name="Wang J."/>
            <person name="Wong G.K."/>
            <person name="Yang H."/>
        </authorList>
    </citation>
    <scope>NUCLEOTIDE SEQUENCE [LARGE SCALE GENOMIC DNA]</scope>
    <source>
        <strain evidence="2">cv. 93-11</strain>
    </source>
</reference>